<dbReference type="RefSeq" id="WP_072946131.1">
    <property type="nucleotide sequence ID" value="NZ_FQWO01000018.1"/>
</dbReference>
<evidence type="ECO:0000313" key="5">
    <source>
        <dbReference type="Proteomes" id="UP000237771"/>
    </source>
</evidence>
<dbReference type="AlphaFoldDB" id="A0A1M5U681"/>
<proteinExistence type="predicted"/>
<evidence type="ECO:0000313" key="2">
    <source>
        <dbReference type="EMBL" id="PRZ19571.1"/>
    </source>
</evidence>
<keyword evidence="1" id="KW-0812">Transmembrane</keyword>
<reference evidence="3" key="1">
    <citation type="submission" date="2016-11" db="EMBL/GenBank/DDBJ databases">
        <authorList>
            <person name="Jaros S."/>
            <person name="Januszkiewicz K."/>
            <person name="Wedrychowicz H."/>
        </authorList>
    </citation>
    <scope>NUCLEOTIDE SEQUENCE [LARGE SCALE GENOMIC DNA]</scope>
    <source>
        <strain evidence="3">DSM 19729</strain>
    </source>
</reference>
<organism evidence="3 4">
    <name type="scientific">Flavobacterium granuli</name>
    <dbReference type="NCBI Taxonomy" id="280093"/>
    <lineage>
        <taxon>Bacteria</taxon>
        <taxon>Pseudomonadati</taxon>
        <taxon>Bacteroidota</taxon>
        <taxon>Flavobacteriia</taxon>
        <taxon>Flavobacteriales</taxon>
        <taxon>Flavobacteriaceae</taxon>
        <taxon>Flavobacterium</taxon>
    </lineage>
</organism>
<evidence type="ECO:0000313" key="4">
    <source>
        <dbReference type="Proteomes" id="UP000184384"/>
    </source>
</evidence>
<reference evidence="2 5" key="3">
    <citation type="submission" date="2018-03" db="EMBL/GenBank/DDBJ databases">
        <title>Genomic Encyclopedia of Archaeal and Bacterial Type Strains, Phase II (KMG-II): from individual species to whole genera.</title>
        <authorList>
            <person name="Goeker M."/>
        </authorList>
    </citation>
    <scope>NUCLEOTIDE SEQUENCE [LARGE SCALE GENOMIC DNA]</scope>
    <source>
        <strain evidence="2 5">DSM 17797</strain>
    </source>
</reference>
<keyword evidence="1" id="KW-1133">Transmembrane helix</keyword>
<feature type="transmembrane region" description="Helical" evidence="1">
    <location>
        <begin position="185"/>
        <end position="206"/>
    </location>
</feature>
<dbReference type="Proteomes" id="UP000184384">
    <property type="component" value="Unassembled WGS sequence"/>
</dbReference>
<protein>
    <submittedName>
        <fullName evidence="3">Uncharacterized protein</fullName>
    </submittedName>
</protein>
<dbReference type="EMBL" id="PVUB01000016">
    <property type="protein sequence ID" value="PRZ19571.1"/>
    <property type="molecule type" value="Genomic_DNA"/>
</dbReference>
<feature type="transmembrane region" description="Helical" evidence="1">
    <location>
        <begin position="79"/>
        <end position="101"/>
    </location>
</feature>
<reference evidence="4" key="2">
    <citation type="submission" date="2016-11" db="EMBL/GenBank/DDBJ databases">
        <authorList>
            <person name="Varghese N."/>
            <person name="Submissions S."/>
        </authorList>
    </citation>
    <scope>NUCLEOTIDE SEQUENCE [LARGE SCALE GENOMIC DNA]</scope>
    <source>
        <strain evidence="4">DSM 19729</strain>
    </source>
</reference>
<sequence>MKQPNFNKQILNTLENGKITNEELKAIEPIMIENCKSSIKLMYNYYFASIVLIILWFLIDNSIVSEVTLFDVSVKNKQILLLSIPFLSIVCYYFTISYMAFNQLIDAGLKQIHKKLYPNISESSILELVIYPSLIELESIKVRLSNDSGWSTFGFLTVSFLFLFLPIIMNGIVCWNLIFNIDTSFFFPIFYILILVKIVSNIVFYFKQVQ</sequence>
<feature type="transmembrane region" description="Helical" evidence="1">
    <location>
        <begin position="153"/>
        <end position="179"/>
    </location>
</feature>
<accession>A0A1M5U681</accession>
<evidence type="ECO:0000256" key="1">
    <source>
        <dbReference type="SAM" id="Phobius"/>
    </source>
</evidence>
<dbReference type="OrthoDB" id="1376418at2"/>
<dbReference type="EMBL" id="FQWO01000018">
    <property type="protein sequence ID" value="SHH58555.1"/>
    <property type="molecule type" value="Genomic_DNA"/>
</dbReference>
<dbReference type="Proteomes" id="UP000237771">
    <property type="component" value="Unassembled WGS sequence"/>
</dbReference>
<feature type="transmembrane region" description="Helical" evidence="1">
    <location>
        <begin position="41"/>
        <end position="59"/>
    </location>
</feature>
<gene>
    <name evidence="2" type="ORF">BC624_11619</name>
    <name evidence="3" type="ORF">SAMN05443373_11819</name>
</gene>
<evidence type="ECO:0000313" key="3">
    <source>
        <dbReference type="EMBL" id="SHH58555.1"/>
    </source>
</evidence>
<keyword evidence="5" id="KW-1185">Reference proteome</keyword>
<name>A0A1M5U681_9FLAO</name>
<keyword evidence="1" id="KW-0472">Membrane</keyword>